<dbReference type="RefSeq" id="XP_015587325.1">
    <property type="nucleotide sequence ID" value="XM_015731839.2"/>
</dbReference>
<evidence type="ECO:0000313" key="6">
    <source>
        <dbReference type="RefSeq" id="XP_015587325.1"/>
    </source>
</evidence>
<dbReference type="Pfam" id="PF05907">
    <property type="entry name" value="CXXC_Zn-b_euk"/>
    <property type="match status" value="1"/>
</dbReference>
<name>A0AAJ7FE53_CEPCN</name>
<dbReference type="RefSeq" id="XP_015587324.1">
    <property type="nucleotide sequence ID" value="XM_015731838.2"/>
</dbReference>
<dbReference type="PANTHER" id="PTHR12857:SF0">
    <property type="entry name" value="CXXC MOTIF CONTAINING ZINC BINDING PROTEIN"/>
    <property type="match status" value="1"/>
</dbReference>
<dbReference type="RefSeq" id="XP_015587326.1">
    <property type="nucleotide sequence ID" value="XM_015731840.2"/>
</dbReference>
<dbReference type="AlphaFoldDB" id="A0AAJ7FE53"/>
<dbReference type="GO" id="GO:0008270">
    <property type="term" value="F:zinc ion binding"/>
    <property type="evidence" value="ECO:0007669"/>
    <property type="project" value="TreeGrafter"/>
</dbReference>
<evidence type="ECO:0000256" key="3">
    <source>
        <dbReference type="ARBA" id="ARBA00022833"/>
    </source>
</evidence>
<reference evidence="5 6" key="1">
    <citation type="submission" date="2025-04" db="UniProtKB">
        <authorList>
            <consortium name="RefSeq"/>
        </authorList>
    </citation>
    <scope>IDENTIFICATION</scope>
</reference>
<evidence type="ECO:0000256" key="2">
    <source>
        <dbReference type="ARBA" id="ARBA00022723"/>
    </source>
</evidence>
<keyword evidence="4" id="KW-1185">Reference proteome</keyword>
<evidence type="ECO:0000313" key="7">
    <source>
        <dbReference type="RefSeq" id="XP_015587326.1"/>
    </source>
</evidence>
<evidence type="ECO:0000256" key="1">
    <source>
        <dbReference type="ARBA" id="ARBA00007818"/>
    </source>
</evidence>
<dbReference type="InterPro" id="IPR008584">
    <property type="entry name" value="CXXC_Zn-binding_euk"/>
</dbReference>
<dbReference type="KEGG" id="ccin:107264012"/>
<gene>
    <name evidence="5 6 7" type="primary">LOC107264012</name>
</gene>
<dbReference type="PANTHER" id="PTHR12857">
    <property type="entry name" value="CXXC MOTIF CONTAINING ZINC BINDING PROTEIN"/>
    <property type="match status" value="1"/>
</dbReference>
<protein>
    <submittedName>
        <fullName evidence="5 6">UPF0587 protein C1orf123 homolog</fullName>
    </submittedName>
</protein>
<evidence type="ECO:0000313" key="5">
    <source>
        <dbReference type="RefSeq" id="XP_015587324.1"/>
    </source>
</evidence>
<accession>A0AAJ7FE53</accession>
<evidence type="ECO:0000313" key="4">
    <source>
        <dbReference type="Proteomes" id="UP000694920"/>
    </source>
</evidence>
<keyword evidence="3" id="KW-0862">Zinc</keyword>
<comment type="similarity">
    <text evidence="1">Belongs to the UPF0587 family.</text>
</comment>
<dbReference type="SUPFAM" id="SSF141678">
    <property type="entry name" value="MAL13P1.257-like"/>
    <property type="match status" value="1"/>
</dbReference>
<dbReference type="Proteomes" id="UP000694920">
    <property type="component" value="Unplaced"/>
</dbReference>
<organism evidence="4 5">
    <name type="scientific">Cephus cinctus</name>
    <name type="common">Wheat stem sawfly</name>
    <dbReference type="NCBI Taxonomy" id="211228"/>
    <lineage>
        <taxon>Eukaryota</taxon>
        <taxon>Metazoa</taxon>
        <taxon>Ecdysozoa</taxon>
        <taxon>Arthropoda</taxon>
        <taxon>Hexapoda</taxon>
        <taxon>Insecta</taxon>
        <taxon>Pterygota</taxon>
        <taxon>Neoptera</taxon>
        <taxon>Endopterygota</taxon>
        <taxon>Hymenoptera</taxon>
        <taxon>Cephoidea</taxon>
        <taxon>Cephidae</taxon>
        <taxon>Cephus</taxon>
    </lineage>
</organism>
<proteinExistence type="inferred from homology"/>
<keyword evidence="2" id="KW-0479">Metal-binding</keyword>
<sequence>MVKIALFLKANLDSIEELKPLGPDFQWCLKFKCSNCDEVLEKWQYMSLSVFTRSPRGNMVNHFVSKCKLCHRENSMTILEDTIQSYTIDDNGEFKQMVVFDCRGIEPIDFSPGEGWYARAVSEGKEFEDVDLSEGEWADYCDKTKTPCGIFEIEHKFEKVK</sequence>
<dbReference type="GeneID" id="107264012"/>